<organism evidence="1 2">
    <name type="scientific">Ectobacillus funiculus</name>
    <dbReference type="NCBI Taxonomy" id="137993"/>
    <lineage>
        <taxon>Bacteria</taxon>
        <taxon>Bacillati</taxon>
        <taxon>Bacillota</taxon>
        <taxon>Bacilli</taxon>
        <taxon>Bacillales</taxon>
        <taxon>Bacillaceae</taxon>
        <taxon>Ectobacillus</taxon>
    </lineage>
</organism>
<comment type="caution">
    <text evidence="1">The sequence shown here is derived from an EMBL/GenBank/DDBJ whole genome shotgun (WGS) entry which is preliminary data.</text>
</comment>
<sequence>MCGENSPIGEPLGEDRGIVALTLYNKISDYVESLLAGNLYFSTV</sequence>
<keyword evidence="2" id="KW-1185">Reference proteome</keyword>
<reference evidence="1 2" key="1">
    <citation type="submission" date="2024-09" db="EMBL/GenBank/DDBJ databases">
        <authorList>
            <person name="Sun Q."/>
            <person name="Mori K."/>
        </authorList>
    </citation>
    <scope>NUCLEOTIDE SEQUENCE [LARGE SCALE GENOMIC DNA]</scope>
    <source>
        <strain evidence="1 2">JCM 11201</strain>
    </source>
</reference>
<name>A0ABV5WM72_9BACI</name>
<evidence type="ECO:0000313" key="1">
    <source>
        <dbReference type="EMBL" id="MFB9761288.1"/>
    </source>
</evidence>
<dbReference type="Proteomes" id="UP001589609">
    <property type="component" value="Unassembled WGS sequence"/>
</dbReference>
<proteinExistence type="predicted"/>
<accession>A0ABV5WM72</accession>
<dbReference type="EMBL" id="JBHMAF010000189">
    <property type="protein sequence ID" value="MFB9761288.1"/>
    <property type="molecule type" value="Genomic_DNA"/>
</dbReference>
<evidence type="ECO:0000313" key="2">
    <source>
        <dbReference type="Proteomes" id="UP001589609"/>
    </source>
</evidence>
<protein>
    <submittedName>
        <fullName evidence="1">Uncharacterized protein</fullName>
    </submittedName>
</protein>
<gene>
    <name evidence="1" type="ORF">ACFFMS_23855</name>
</gene>